<keyword evidence="2" id="KW-1133">Transmembrane helix</keyword>
<dbReference type="RefSeq" id="WP_328960920.1">
    <property type="nucleotide sequence ID" value="NZ_CP108090.1"/>
</dbReference>
<feature type="region of interest" description="Disordered" evidence="1">
    <location>
        <begin position="1"/>
        <end position="54"/>
    </location>
</feature>
<evidence type="ECO:0000256" key="2">
    <source>
        <dbReference type="SAM" id="Phobius"/>
    </source>
</evidence>
<keyword evidence="4" id="KW-1185">Reference proteome</keyword>
<dbReference type="Proteomes" id="UP001432039">
    <property type="component" value="Chromosome"/>
</dbReference>
<gene>
    <name evidence="3" type="ORF">OG517_08350</name>
</gene>
<proteinExistence type="predicted"/>
<protein>
    <submittedName>
        <fullName evidence="3">Uncharacterized protein</fullName>
    </submittedName>
</protein>
<feature type="compositionally biased region" description="Low complexity" evidence="1">
    <location>
        <begin position="9"/>
        <end position="48"/>
    </location>
</feature>
<evidence type="ECO:0000313" key="3">
    <source>
        <dbReference type="EMBL" id="WUQ11435.1"/>
    </source>
</evidence>
<evidence type="ECO:0000313" key="4">
    <source>
        <dbReference type="Proteomes" id="UP001432039"/>
    </source>
</evidence>
<feature type="transmembrane region" description="Helical" evidence="2">
    <location>
        <begin position="64"/>
        <end position="83"/>
    </location>
</feature>
<name>A0ABZ1T6F8_STRVG</name>
<sequence>MTHPPQPGTNPYGQPGQPGQPNPYGQPGRPGPYGQQSPQGQQPQQWAAPPAPPTRRGGMGVLKILKIIGVVAVLIAVGVGYFLSQDDADHAKAGDCLKNNGTQISPDLQVVECGGATAEYKVVQVHQDTLDTAKCENVSDIGYQEQTSGGRRSSGKKFVLCIDKIKK</sequence>
<dbReference type="EMBL" id="CP108090">
    <property type="protein sequence ID" value="WUQ11435.1"/>
    <property type="molecule type" value="Genomic_DNA"/>
</dbReference>
<evidence type="ECO:0000256" key="1">
    <source>
        <dbReference type="SAM" id="MobiDB-lite"/>
    </source>
</evidence>
<keyword evidence="2" id="KW-0812">Transmembrane</keyword>
<organism evidence="3 4">
    <name type="scientific">Streptomyces virginiae</name>
    <name type="common">Streptomyces cinnamonensis</name>
    <dbReference type="NCBI Taxonomy" id="1961"/>
    <lineage>
        <taxon>Bacteria</taxon>
        <taxon>Bacillati</taxon>
        <taxon>Actinomycetota</taxon>
        <taxon>Actinomycetes</taxon>
        <taxon>Kitasatosporales</taxon>
        <taxon>Streptomycetaceae</taxon>
        <taxon>Streptomyces</taxon>
    </lineage>
</organism>
<keyword evidence="2" id="KW-0472">Membrane</keyword>
<accession>A0ABZ1T6F8</accession>
<reference evidence="3" key="1">
    <citation type="submission" date="2022-10" db="EMBL/GenBank/DDBJ databases">
        <title>The complete genomes of actinobacterial strains from the NBC collection.</title>
        <authorList>
            <person name="Joergensen T.S."/>
            <person name="Alvarez Arevalo M."/>
            <person name="Sterndorff E.B."/>
            <person name="Faurdal D."/>
            <person name="Vuksanovic O."/>
            <person name="Mourched A.-S."/>
            <person name="Charusanti P."/>
            <person name="Shaw S."/>
            <person name="Blin K."/>
            <person name="Weber T."/>
        </authorList>
    </citation>
    <scope>NUCLEOTIDE SEQUENCE</scope>
    <source>
        <strain evidence="3">NBC_00248</strain>
    </source>
</reference>